<evidence type="ECO:0000313" key="5">
    <source>
        <dbReference type="Proteomes" id="UP000809910"/>
    </source>
</evidence>
<keyword evidence="2" id="KW-0479">Metal-binding</keyword>
<name>A0ABS1W8H1_9GAMM</name>
<dbReference type="InterPro" id="IPR050121">
    <property type="entry name" value="Cytochrome_P450_monoxygenase"/>
</dbReference>
<dbReference type="Proteomes" id="UP000809910">
    <property type="component" value="Unassembled WGS sequence"/>
</dbReference>
<gene>
    <name evidence="4" type="ORF">I5282_03560</name>
</gene>
<dbReference type="EMBL" id="JADWVN010000006">
    <property type="protein sequence ID" value="MBL7525651.1"/>
    <property type="molecule type" value="Genomic_DNA"/>
</dbReference>
<dbReference type="CDD" id="cd00302">
    <property type="entry name" value="cytochrome_P450"/>
    <property type="match status" value="1"/>
</dbReference>
<comment type="caution">
    <text evidence="4">The sequence shown here is derived from an EMBL/GenBank/DDBJ whole genome shotgun (WGS) entry which is preliminary data.</text>
</comment>
<keyword evidence="5" id="KW-1185">Reference proteome</keyword>
<reference evidence="4 5" key="1">
    <citation type="submission" date="2020-12" db="EMBL/GenBank/DDBJ databases">
        <title>WGS of Legionella: environmental sample.</title>
        <authorList>
            <person name="Cristino S."/>
            <person name="Girolamini L."/>
            <person name="Salaris S."/>
            <person name="Pascale M.R."/>
            <person name="Mazzotta M."/>
            <person name="Orsini M."/>
            <person name="Grottola A."/>
        </authorList>
    </citation>
    <scope>NUCLEOTIDE SEQUENCE [LARGE SCALE GENOMIC DNA]</scope>
    <source>
        <strain evidence="4 5">30cs62</strain>
    </source>
</reference>
<accession>A0ABS1W8H1</accession>
<evidence type="ECO:0000256" key="2">
    <source>
        <dbReference type="ARBA" id="ARBA00022723"/>
    </source>
</evidence>
<dbReference type="InterPro" id="IPR002403">
    <property type="entry name" value="Cyt_P450_E_grp-IV"/>
</dbReference>
<dbReference type="InterPro" id="IPR036396">
    <property type="entry name" value="Cyt_P450_sf"/>
</dbReference>
<dbReference type="InterPro" id="IPR001128">
    <property type="entry name" value="Cyt_P450"/>
</dbReference>
<dbReference type="SUPFAM" id="SSF48264">
    <property type="entry name" value="Cytochrome P450"/>
    <property type="match status" value="1"/>
</dbReference>
<dbReference type="PANTHER" id="PTHR24305:SF166">
    <property type="entry name" value="CYTOCHROME P450 12A4, MITOCHONDRIAL-RELATED"/>
    <property type="match status" value="1"/>
</dbReference>
<evidence type="ECO:0000256" key="3">
    <source>
        <dbReference type="ARBA" id="ARBA00023004"/>
    </source>
</evidence>
<dbReference type="PRINTS" id="PR00465">
    <property type="entry name" value="EP450IV"/>
</dbReference>
<dbReference type="Pfam" id="PF00067">
    <property type="entry name" value="p450"/>
    <property type="match status" value="1"/>
</dbReference>
<dbReference type="RefSeq" id="WP_203109609.1">
    <property type="nucleotide sequence ID" value="NZ_JADOBG010000011.1"/>
</dbReference>
<keyword evidence="3" id="KW-0408">Iron</keyword>
<dbReference type="PANTHER" id="PTHR24305">
    <property type="entry name" value="CYTOCHROME P450"/>
    <property type="match status" value="1"/>
</dbReference>
<comment type="similarity">
    <text evidence="1">Belongs to the cytochrome P450 family.</text>
</comment>
<organism evidence="4 5">
    <name type="scientific">Legionella bononiensis</name>
    <dbReference type="NCBI Taxonomy" id="2793102"/>
    <lineage>
        <taxon>Bacteria</taxon>
        <taxon>Pseudomonadati</taxon>
        <taxon>Pseudomonadota</taxon>
        <taxon>Gammaproteobacteria</taxon>
        <taxon>Legionellales</taxon>
        <taxon>Legionellaceae</taxon>
        <taxon>Legionella</taxon>
    </lineage>
</organism>
<evidence type="ECO:0000313" key="4">
    <source>
        <dbReference type="EMBL" id="MBL7525651.1"/>
    </source>
</evidence>
<proteinExistence type="inferred from homology"/>
<protein>
    <submittedName>
        <fullName evidence="4">Cytochrome P450</fullName>
    </submittedName>
</protein>
<dbReference type="Gene3D" id="1.10.630.10">
    <property type="entry name" value="Cytochrome P450"/>
    <property type="match status" value="1"/>
</dbReference>
<sequence length="487" mass="54772">MLTFYEELTHSDVSINWTDWKDYIPFYDAFALWQNGSDYILSEGYQRSKNTGVGVIDPLPYGGVLRQLPIVSRVASLIPSIYVFSGTKSNLEAIAEYGEHVNDTEAREPHERVKQATDATTIVNLLGADAKAEKQKIRNNLSSDNAFQCAKEFGANVSAIWDNQLSLQDNITYMGATIIGRCFLGIQEFPRQYVPLIRQANDLIVDGNAKSEEFAKMKAQMVAMSDAVLGANAQQIIESNGYVCSQFQLDGTETQKGITEKLISSHGGAGFIVESNLSFLIMVALAHISTSPLILEQLREEILSHGEITENSFNELVYLDCIYRETLRFASPTAVVPRKASISSTMDIEDNNKEKTSCTIYPNSFLFFAIRSTHHDPELWHDPQVFDPLRFMSAAKERKMHFIGDHYFPFSGGKRGCPAGTTFVEKAFKGFVFEFFKNHSLVLDKPLEDIPAFAVHPRWKQEYFAQLTPYSEPVQNNEVVYCNNMSC</sequence>
<evidence type="ECO:0000256" key="1">
    <source>
        <dbReference type="ARBA" id="ARBA00010617"/>
    </source>
</evidence>